<dbReference type="AlphaFoldDB" id="A0A438AM63"/>
<evidence type="ECO:0000256" key="1">
    <source>
        <dbReference type="ARBA" id="ARBA00022679"/>
    </source>
</evidence>
<dbReference type="PANTHER" id="PTHR43792">
    <property type="entry name" value="GNAT FAMILY, PUTATIVE (AFU_ORTHOLOGUE AFUA_3G00765)-RELATED-RELATED"/>
    <property type="match status" value="1"/>
</dbReference>
<protein>
    <submittedName>
        <fullName evidence="5">N-acetyltransferase</fullName>
    </submittedName>
</protein>
<dbReference type="OrthoDB" id="9804153at2"/>
<dbReference type="SUPFAM" id="SSF55729">
    <property type="entry name" value="Acyl-CoA N-acyltransferases (Nat)"/>
    <property type="match status" value="2"/>
</dbReference>
<gene>
    <name evidence="5" type="ORF">EKE94_03450</name>
</gene>
<dbReference type="Pfam" id="PF13302">
    <property type="entry name" value="Acetyltransf_3"/>
    <property type="match status" value="2"/>
</dbReference>
<dbReference type="InterPro" id="IPR051531">
    <property type="entry name" value="N-acetyltransferase"/>
</dbReference>
<sequence>MPRPIRSRAAAGSRPGPTRLNWIDVMTGVASFISTPRLTLRPLGPDDAEAIVHGIGNYDVARWLSSVPYPYDPGLARDYLASPIAAPGRAWAICDATGLRGVISLNGELGYWLARDAWGMGYLTEAGDHLVDAWFARRGAAPLVAGYLPGNDRSAHVLTKLGFVQSGVAPTTSRPLAQRLDAPQMVLTRARWQSRRSYRLETPRLTLRSLRLRDWRALQRLGADPRVAPMMASLRTPWPAAEVRDWIRAAPYRGRPGFRLAICRRGQVIGSLGLGPLRAGAAPDLAYFLGPRHWGRGFATEAVGAFVADVMDRFDLPAVTAGHFADNPGSGRVLGKLGFVRTGEEMALSAARLEPARNLLYRLDRNSLRQVP</sequence>
<dbReference type="GO" id="GO:0016747">
    <property type="term" value="F:acyltransferase activity, transferring groups other than amino-acyl groups"/>
    <property type="evidence" value="ECO:0007669"/>
    <property type="project" value="InterPro"/>
</dbReference>
<evidence type="ECO:0000313" key="6">
    <source>
        <dbReference type="Proteomes" id="UP000285908"/>
    </source>
</evidence>
<dbReference type="Proteomes" id="UP000285908">
    <property type="component" value="Unassembled WGS sequence"/>
</dbReference>
<name>A0A438AM63_9RHOB</name>
<dbReference type="PANTHER" id="PTHR43792:SF8">
    <property type="entry name" value="[RIBOSOMAL PROTEIN US5]-ALANINE N-ACETYLTRANSFERASE"/>
    <property type="match status" value="1"/>
</dbReference>
<keyword evidence="2" id="KW-0012">Acyltransferase</keyword>
<dbReference type="PROSITE" id="PS51186">
    <property type="entry name" value="GNAT"/>
    <property type="match status" value="1"/>
</dbReference>
<dbReference type="Gene3D" id="3.40.630.30">
    <property type="match status" value="2"/>
</dbReference>
<keyword evidence="6" id="KW-1185">Reference proteome</keyword>
<comment type="similarity">
    <text evidence="3">Belongs to the acetyltransferase family. RimJ subfamily.</text>
</comment>
<dbReference type="InterPro" id="IPR016181">
    <property type="entry name" value="Acyl_CoA_acyltransferase"/>
</dbReference>
<comment type="caution">
    <text evidence="5">The sequence shown here is derived from an EMBL/GenBank/DDBJ whole genome shotgun (WGS) entry which is preliminary data.</text>
</comment>
<evidence type="ECO:0000256" key="2">
    <source>
        <dbReference type="ARBA" id="ARBA00023315"/>
    </source>
</evidence>
<organism evidence="5 6">
    <name type="scientific">Mesobaculum littorinae</name>
    <dbReference type="NCBI Taxonomy" id="2486419"/>
    <lineage>
        <taxon>Bacteria</taxon>
        <taxon>Pseudomonadati</taxon>
        <taxon>Pseudomonadota</taxon>
        <taxon>Alphaproteobacteria</taxon>
        <taxon>Rhodobacterales</taxon>
        <taxon>Roseobacteraceae</taxon>
        <taxon>Mesobaculum</taxon>
    </lineage>
</organism>
<accession>A0A438AM63</accession>
<dbReference type="EMBL" id="RQXX01000001">
    <property type="protein sequence ID" value="RVV99744.1"/>
    <property type="molecule type" value="Genomic_DNA"/>
</dbReference>
<evidence type="ECO:0000313" key="5">
    <source>
        <dbReference type="EMBL" id="RVV99744.1"/>
    </source>
</evidence>
<keyword evidence="1 5" id="KW-0808">Transferase</keyword>
<evidence type="ECO:0000256" key="3">
    <source>
        <dbReference type="ARBA" id="ARBA00038502"/>
    </source>
</evidence>
<proteinExistence type="inferred from homology"/>
<feature type="domain" description="N-acetyltransferase" evidence="4">
    <location>
        <begin position="205"/>
        <end position="366"/>
    </location>
</feature>
<dbReference type="InterPro" id="IPR000182">
    <property type="entry name" value="GNAT_dom"/>
</dbReference>
<evidence type="ECO:0000259" key="4">
    <source>
        <dbReference type="PROSITE" id="PS51186"/>
    </source>
</evidence>
<reference evidence="5 6" key="1">
    <citation type="submission" date="2018-11" db="EMBL/GenBank/DDBJ databases">
        <title>Mesobaculum littorinae gen. nov., sp. nov., isolated from Littorina scabra that represents a novel genus of the order Rhodobacteraceae.</title>
        <authorList>
            <person name="Li F."/>
        </authorList>
    </citation>
    <scope>NUCLEOTIDE SEQUENCE [LARGE SCALE GENOMIC DNA]</scope>
    <source>
        <strain evidence="5 6">M0103</strain>
    </source>
</reference>